<dbReference type="Proteomes" id="UP000694397">
    <property type="component" value="Chromosome 5"/>
</dbReference>
<dbReference type="AlphaFoldDB" id="A0A8C9QXJ8"/>
<evidence type="ECO:0008006" key="3">
    <source>
        <dbReference type="Google" id="ProtNLM"/>
    </source>
</evidence>
<keyword evidence="2" id="KW-1185">Reference proteome</keyword>
<dbReference type="Pfam" id="PF12877">
    <property type="entry name" value="KIAA1549"/>
    <property type="match status" value="1"/>
</dbReference>
<name>A0A8C9QXJ8_SCLFO</name>
<dbReference type="OrthoDB" id="9939624at2759"/>
<protein>
    <recommendedName>
        <fullName evidence="3">SEA domain-containing protein</fullName>
    </recommendedName>
</protein>
<dbReference type="InterPro" id="IPR024606">
    <property type="entry name" value="KIAA1549"/>
</dbReference>
<proteinExistence type="predicted"/>
<dbReference type="GeneTree" id="ENSGT00530000063472"/>
<sequence length="176" mass="19314">SAVFLRFVGPGDDIASCAFTQSMEQRLESAFAEAQAKVLNSSTRLSVQVLGASQSRGSQATSLIYVVRNGSSSLNGTVSSNLLNQLSAELVGYFLFYPPLSIAERRCPSPVDLDRPLTDLDGPCFERHLFLDSLIVGEGVKKVSPPRRSFTCRNKHCSHPWGRNARRLDNTNILHC</sequence>
<dbReference type="Ensembl" id="ENSSFOT00015000857.2">
    <property type="protein sequence ID" value="ENSSFOP00015000829.2"/>
    <property type="gene ID" value="ENSSFOG00015000627.2"/>
</dbReference>
<organism evidence="1 2">
    <name type="scientific">Scleropages formosus</name>
    <name type="common">Asian bonytongue</name>
    <name type="synonym">Osteoglossum formosum</name>
    <dbReference type="NCBI Taxonomy" id="113540"/>
    <lineage>
        <taxon>Eukaryota</taxon>
        <taxon>Metazoa</taxon>
        <taxon>Chordata</taxon>
        <taxon>Craniata</taxon>
        <taxon>Vertebrata</taxon>
        <taxon>Euteleostomi</taxon>
        <taxon>Actinopterygii</taxon>
        <taxon>Neopterygii</taxon>
        <taxon>Teleostei</taxon>
        <taxon>Osteoglossocephala</taxon>
        <taxon>Osteoglossomorpha</taxon>
        <taxon>Osteoglossiformes</taxon>
        <taxon>Osteoglossidae</taxon>
        <taxon>Scleropages</taxon>
    </lineage>
</organism>
<evidence type="ECO:0000313" key="1">
    <source>
        <dbReference type="Ensembl" id="ENSSFOP00015000829.2"/>
    </source>
</evidence>
<reference evidence="1" key="3">
    <citation type="submission" date="2025-09" db="UniProtKB">
        <authorList>
            <consortium name="Ensembl"/>
        </authorList>
    </citation>
    <scope>IDENTIFICATION</scope>
</reference>
<dbReference type="PANTHER" id="PTHR21590">
    <property type="entry name" value="SEA DOMAIN-CONTAINING PROTEIN"/>
    <property type="match status" value="1"/>
</dbReference>
<dbReference type="PANTHER" id="PTHR21590:SF3">
    <property type="entry name" value="UPF0606 PROTEIN KIAA1549L"/>
    <property type="match status" value="1"/>
</dbReference>
<evidence type="ECO:0000313" key="2">
    <source>
        <dbReference type="Proteomes" id="UP000694397"/>
    </source>
</evidence>
<reference evidence="1" key="2">
    <citation type="submission" date="2025-08" db="UniProtKB">
        <authorList>
            <consortium name="Ensembl"/>
        </authorList>
    </citation>
    <scope>IDENTIFICATION</scope>
</reference>
<reference evidence="1 2" key="1">
    <citation type="submission" date="2019-04" db="EMBL/GenBank/DDBJ databases">
        <authorList>
            <consortium name="Wellcome Sanger Institute Data Sharing"/>
        </authorList>
    </citation>
    <scope>NUCLEOTIDE SEQUENCE [LARGE SCALE GENOMIC DNA]</scope>
</reference>
<accession>A0A8C9QXJ8</accession>